<gene>
    <name evidence="4" type="ORF">OCV57_06325</name>
</gene>
<dbReference type="EMBL" id="JAOQJZ010000005">
    <property type="protein sequence ID" value="MCU6705540.1"/>
    <property type="molecule type" value="Genomic_DNA"/>
</dbReference>
<feature type="transmembrane region" description="Helical" evidence="2">
    <location>
        <begin position="17"/>
        <end position="37"/>
    </location>
</feature>
<dbReference type="Proteomes" id="UP001208131">
    <property type="component" value="Unassembled WGS sequence"/>
</dbReference>
<evidence type="ECO:0000313" key="4">
    <source>
        <dbReference type="EMBL" id="MCU6705540.1"/>
    </source>
</evidence>
<evidence type="ECO:0000313" key="5">
    <source>
        <dbReference type="Proteomes" id="UP001208131"/>
    </source>
</evidence>
<name>A0AAE3LHH7_9FIRM</name>
<feature type="region of interest" description="Disordered" evidence="1">
    <location>
        <begin position="54"/>
        <end position="148"/>
    </location>
</feature>
<feature type="compositionally biased region" description="Low complexity" evidence="1">
    <location>
        <begin position="93"/>
        <end position="104"/>
    </location>
</feature>
<organism evidence="4 5">
    <name type="scientific">Hominimerdicola aceti</name>
    <dbReference type="NCBI Taxonomy" id="2981726"/>
    <lineage>
        <taxon>Bacteria</taxon>
        <taxon>Bacillati</taxon>
        <taxon>Bacillota</taxon>
        <taxon>Clostridia</taxon>
        <taxon>Eubacteriales</taxon>
        <taxon>Oscillospiraceae</taxon>
        <taxon>Hominimerdicola</taxon>
    </lineage>
</organism>
<keyword evidence="5" id="KW-1185">Reference proteome</keyword>
<evidence type="ECO:0000259" key="3">
    <source>
        <dbReference type="Pfam" id="PF14478"/>
    </source>
</evidence>
<accession>A0AAE3LHH7</accession>
<dbReference type="InterPro" id="IPR027954">
    <property type="entry name" value="Transcobalamin-like_C"/>
</dbReference>
<evidence type="ECO:0000256" key="2">
    <source>
        <dbReference type="SAM" id="Phobius"/>
    </source>
</evidence>
<dbReference type="Pfam" id="PF14478">
    <property type="entry name" value="DUF4430"/>
    <property type="match status" value="1"/>
</dbReference>
<keyword evidence="2" id="KW-0812">Transmembrane</keyword>
<comment type="caution">
    <text evidence="4">The sequence shown here is derived from an EMBL/GenBank/DDBJ whole genome shotgun (WGS) entry which is preliminary data.</text>
</comment>
<feature type="compositionally biased region" description="Basic and acidic residues" evidence="1">
    <location>
        <begin position="132"/>
        <end position="147"/>
    </location>
</feature>
<feature type="domain" description="Transcobalamin-like C-terminal" evidence="3">
    <location>
        <begin position="599"/>
        <end position="641"/>
    </location>
</feature>
<proteinExistence type="predicted"/>
<protein>
    <submittedName>
        <fullName evidence="4">DUF4430 domain-containing protein</fullName>
    </submittedName>
</protein>
<keyword evidence="2" id="KW-0472">Membrane</keyword>
<evidence type="ECO:0000256" key="1">
    <source>
        <dbReference type="SAM" id="MobiDB-lite"/>
    </source>
</evidence>
<keyword evidence="2" id="KW-1133">Transmembrane helix</keyword>
<dbReference type="AlphaFoldDB" id="A0AAE3LHH7"/>
<dbReference type="RefSeq" id="WP_267300854.1">
    <property type="nucleotide sequence ID" value="NZ_JAOQJZ010000005.1"/>
</dbReference>
<sequence length="659" mass="72164">MKSENIMKKHTQKNRQIIMLSAAAFFIAAAFLCMRFYNMSSYKNPENPFSALSESLAEEDGQGGEGYETSSQPKDESSDMDSSQADDSDNTDSSDSNTDTTESSPQADKSDGNSPTVNGGNTNVTINVQGESKSDEVKKKPDSKTETVTKNTDTEYFTTSIKEGERVKKPLYEFTITHKNKALTVQKVQVTVNGSVVNQFSGSVTLHAGKNTIRVACTYTDKSGQVKRAYKDYTVYFDKKEITFDIDLADKDTDTESITFSATAFYGSDKIPLTVKVNGEKLSGGETFTAQLSEGENTITLSAEKDGSKAEKSFKIKYTPAEFSVDTDLYDRTVNDADFSFYARMKGQSGSAKLSVILNGKKLSGRDNYTCTLQSGDNRIRLYAKDGDKIIDRYFTVTYVPIADDTTRPEITYINVTNGQTVKGSGFTLRFNAQDYQGGRIYADKTEVWLNGLSVECIAQDRNSAYYLQLSGGANLLEIRVYDPEGRYADHAYTINSVSAQKGEQTGVITMSFDADTIGLGQLAAGSEVAIYEGDTGVDVIERFLQQNGFTGDFTGKGDQRYLSRIHKSGAFSGGAVNSELAELIKNDGIADSGTQYADSLGEFDYTYGSGWVYTVNGNMPAYGMGKVNFTDGDTVRLAFTVAYGRDITGSQDSYDKTW</sequence>
<feature type="compositionally biased region" description="Low complexity" evidence="1">
    <location>
        <begin position="112"/>
        <end position="128"/>
    </location>
</feature>
<reference evidence="4 5" key="1">
    <citation type="journal article" date="2021" name="ISME Commun">
        <title>Automated analysis of genomic sequences facilitates high-throughput and comprehensive description of bacteria.</title>
        <authorList>
            <person name="Hitch T.C.A."/>
        </authorList>
    </citation>
    <scope>NUCLEOTIDE SEQUENCE [LARGE SCALE GENOMIC DNA]</scope>
    <source>
        <strain evidence="4 5">Sanger_31</strain>
    </source>
</reference>